<feature type="region of interest" description="Disordered" evidence="13">
    <location>
        <begin position="1017"/>
        <end position="1038"/>
    </location>
</feature>
<dbReference type="GO" id="GO:0004692">
    <property type="term" value="F:cGMP-dependent protein kinase activity"/>
    <property type="evidence" value="ECO:0007669"/>
    <property type="project" value="UniProtKB-EC"/>
</dbReference>
<dbReference type="InterPro" id="IPR017441">
    <property type="entry name" value="Protein_kinase_ATP_BS"/>
</dbReference>
<dbReference type="PROSITE" id="PS50042">
    <property type="entry name" value="CNMP_BINDING_3"/>
    <property type="match status" value="2"/>
</dbReference>
<feature type="compositionally biased region" description="Polar residues" evidence="13">
    <location>
        <begin position="114"/>
        <end position="142"/>
    </location>
</feature>
<dbReference type="FunFam" id="1.10.510.10:FF:000210">
    <property type="entry name" value="Non-specific serine/threonine protein kinase"/>
    <property type="match status" value="1"/>
</dbReference>
<feature type="compositionally biased region" description="Polar residues" evidence="13">
    <location>
        <begin position="166"/>
        <end position="180"/>
    </location>
</feature>
<feature type="compositionally biased region" description="Polar residues" evidence="13">
    <location>
        <begin position="67"/>
        <end position="95"/>
    </location>
</feature>
<dbReference type="PROSITE" id="PS00107">
    <property type="entry name" value="PROTEIN_KINASE_ATP"/>
    <property type="match status" value="1"/>
</dbReference>
<evidence type="ECO:0000313" key="18">
    <source>
        <dbReference type="RefSeq" id="XP_030748984.1"/>
    </source>
</evidence>
<evidence type="ECO:0000256" key="1">
    <source>
        <dbReference type="ARBA" id="ARBA00006352"/>
    </source>
</evidence>
<name>A0A6J2XDW9_SITOR</name>
<dbReference type="InterPro" id="IPR014710">
    <property type="entry name" value="RmlC-like_jellyroll"/>
</dbReference>
<dbReference type="PROSITE" id="PS00888">
    <property type="entry name" value="CNMP_BINDING_1"/>
    <property type="match status" value="1"/>
</dbReference>
<dbReference type="Pfam" id="PF00069">
    <property type="entry name" value="Pkinase"/>
    <property type="match status" value="1"/>
</dbReference>
<evidence type="ECO:0000256" key="11">
    <source>
        <dbReference type="ARBA" id="ARBA00047462"/>
    </source>
</evidence>
<evidence type="ECO:0000256" key="12">
    <source>
        <dbReference type="PROSITE-ProRule" id="PRU10141"/>
    </source>
</evidence>
<dbReference type="FunFam" id="3.30.200.20:FF:000042">
    <property type="entry name" value="Aurora kinase A"/>
    <property type="match status" value="1"/>
</dbReference>
<evidence type="ECO:0000256" key="3">
    <source>
        <dbReference type="ARBA" id="ARBA00022527"/>
    </source>
</evidence>
<keyword evidence="7" id="KW-0418">Kinase</keyword>
<evidence type="ECO:0000256" key="4">
    <source>
        <dbReference type="ARBA" id="ARBA00022535"/>
    </source>
</evidence>
<evidence type="ECO:0000256" key="2">
    <source>
        <dbReference type="ARBA" id="ARBA00012428"/>
    </source>
</evidence>
<keyword evidence="5" id="KW-0808">Transferase</keyword>
<feature type="compositionally biased region" description="Polar residues" evidence="13">
    <location>
        <begin position="7"/>
        <end position="22"/>
    </location>
</feature>
<keyword evidence="9" id="KW-0142">cGMP-binding</keyword>
<dbReference type="Gene3D" id="1.10.510.10">
    <property type="entry name" value="Transferase(Phosphotransferase) domain 1"/>
    <property type="match status" value="1"/>
</dbReference>
<dbReference type="SMART" id="SM00220">
    <property type="entry name" value="S_TKc"/>
    <property type="match status" value="1"/>
</dbReference>
<evidence type="ECO:0000256" key="10">
    <source>
        <dbReference type="ARBA" id="ARBA00047298"/>
    </source>
</evidence>
<gene>
    <name evidence="18" type="primary">LOC115877055</name>
</gene>
<evidence type="ECO:0000256" key="6">
    <source>
        <dbReference type="ARBA" id="ARBA00022741"/>
    </source>
</evidence>
<evidence type="ECO:0000256" key="8">
    <source>
        <dbReference type="ARBA" id="ARBA00022840"/>
    </source>
</evidence>
<dbReference type="GO" id="GO:0030553">
    <property type="term" value="F:cGMP binding"/>
    <property type="evidence" value="ECO:0007669"/>
    <property type="project" value="UniProtKB-KW"/>
</dbReference>
<protein>
    <recommendedName>
        <fullName evidence="2">cGMP-dependent protein kinase</fullName>
        <ecNumber evidence="2">2.7.11.12</ecNumber>
    </recommendedName>
</protein>
<dbReference type="GO" id="GO:0005524">
    <property type="term" value="F:ATP binding"/>
    <property type="evidence" value="ECO:0007669"/>
    <property type="project" value="UniProtKB-UniRule"/>
</dbReference>
<evidence type="ECO:0000256" key="9">
    <source>
        <dbReference type="ARBA" id="ARBA00022992"/>
    </source>
</evidence>
<keyword evidence="4" id="KW-0140">cGMP</keyword>
<dbReference type="RefSeq" id="XP_030748984.1">
    <property type="nucleotide sequence ID" value="XM_030893124.1"/>
</dbReference>
<sequence>MPCLWGSRQTYVVSNQKTSRYSDSAKVLNDELTQNGAGGSKQTKPQKHNKTNGNETTGQGKSPEKLVSNTKPQNDITTSSKTQTKVQEEQGSSHSGILKENTIHKTENDETENIKTTNIKSNDNSVIKPQYDITTSSKTQTKVQEKQGGKNGNETTGQGKSPEKLVSNTKPQNDTTTSSKTETKVQEKQSSSHSGILKENITVHKTENYETENIKTTNIKSNEKSVIKPQNISTSLQTTTKVQEEKDTLSQSGILKNKSTRQKTENFDTHNISTTYIKNNDYSVSNGSSSEQVIKNDVLHTSSSLTVQNEHTHETVVKSESLQTNVAATDRADSTDSSTTSLTVVTESKSVKLDHASSPNPKTSQASIAISITASEDHLEEETQPSVDETAAGNLTVPQTSSRNSLESNGSSQDDRKDSMDLSAEGQSSSNDKSTRRRSGVQISMPEVVLEGALPVYAKSTEDQDKIRQAIEKNDFVSKVISGKPLTDIINAMQVKRVSAKQKIIKQGDKGSEMYVSKEGKFRIKVKGKLIGEFDDIRVFGELAILYNPKRLATVQAVTDATVWVLTREVYQQIVISHNLKEQDENLNFLRNVAYLNTVDERILRQVSNLLKPEFFPSSSVIIRQGDKGDKFYIIRAGTVTISKTGEGVLGKLGKGQCFGEMALQKEDTRQATVTAEAPGVDCLTLTRADFINHFGDVEIPKIEVSKTSFKAVVEAEYQDIVLTDLKLRQTLGVGGFGRVELVSHKKKKDLVFALKYLKKIEIVKLQQVDHVRNEKIIQMNCKSPFIVRLYRTFKDAKYVYFLMEACLGGDLFSLIHKQKGKRFEEKDAKFYTACVLEALEYLHSKGIIYRDLKPENLTIDNLGYLKLTDFGFAKLMPARGKTYTFAGTPEYVAPEIVLNRGHDRSVDYWAFGVLVYELLTGRTPFKTGDTSYMRTYNKILNGIINFPSYVNPKPKNLIEKLCRPAPVERLGMQRGGPRDIKAHKWYQDFDWDRFIQRQIPAPIKPKIKSALDASNFDEFKPDKDYPPDETSGWDVDF</sequence>
<dbReference type="CDD" id="cd05572">
    <property type="entry name" value="STKc_cGK"/>
    <property type="match status" value="1"/>
</dbReference>
<feature type="domain" description="Protein kinase" evidence="14">
    <location>
        <begin position="726"/>
        <end position="987"/>
    </location>
</feature>
<dbReference type="PROSITE" id="PS51285">
    <property type="entry name" value="AGC_KINASE_CTER"/>
    <property type="match status" value="1"/>
</dbReference>
<dbReference type="InterPro" id="IPR000595">
    <property type="entry name" value="cNMP-bd_dom"/>
</dbReference>
<dbReference type="EC" id="2.7.11.12" evidence="2"/>
<feature type="domain" description="Cyclic nucleotide-binding" evidence="15">
    <location>
        <begin position="477"/>
        <end position="592"/>
    </location>
</feature>
<evidence type="ECO:0000256" key="13">
    <source>
        <dbReference type="SAM" id="MobiDB-lite"/>
    </source>
</evidence>
<dbReference type="Pfam" id="PF00027">
    <property type="entry name" value="cNMP_binding"/>
    <property type="match status" value="2"/>
</dbReference>
<dbReference type="InterPro" id="IPR008271">
    <property type="entry name" value="Ser/Thr_kinase_AS"/>
</dbReference>
<organism evidence="17 18">
    <name type="scientific">Sitophilus oryzae</name>
    <name type="common">Rice weevil</name>
    <name type="synonym">Curculio oryzae</name>
    <dbReference type="NCBI Taxonomy" id="7048"/>
    <lineage>
        <taxon>Eukaryota</taxon>
        <taxon>Metazoa</taxon>
        <taxon>Ecdysozoa</taxon>
        <taxon>Arthropoda</taxon>
        <taxon>Hexapoda</taxon>
        <taxon>Insecta</taxon>
        <taxon>Pterygota</taxon>
        <taxon>Neoptera</taxon>
        <taxon>Endopterygota</taxon>
        <taxon>Coleoptera</taxon>
        <taxon>Polyphaga</taxon>
        <taxon>Cucujiformia</taxon>
        <taxon>Curculionidae</taxon>
        <taxon>Dryophthorinae</taxon>
        <taxon>Sitophilus</taxon>
    </lineage>
</organism>
<feature type="binding site" evidence="12">
    <location>
        <position position="756"/>
    </location>
    <ligand>
        <name>ATP</name>
        <dbReference type="ChEBI" id="CHEBI:30616"/>
    </ligand>
</feature>
<dbReference type="PROSITE" id="PS00889">
    <property type="entry name" value="CNMP_BINDING_2"/>
    <property type="match status" value="1"/>
</dbReference>
<dbReference type="PANTHER" id="PTHR24353">
    <property type="entry name" value="CYCLIC NUCLEOTIDE-DEPENDENT PROTEIN KINASE"/>
    <property type="match status" value="1"/>
</dbReference>
<dbReference type="Gene3D" id="2.60.120.10">
    <property type="entry name" value="Jelly Rolls"/>
    <property type="match status" value="2"/>
</dbReference>
<feature type="region of interest" description="Disordered" evidence="13">
    <location>
        <begin position="377"/>
        <end position="444"/>
    </location>
</feature>
<feature type="compositionally biased region" description="Low complexity" evidence="13">
    <location>
        <begin position="401"/>
        <end position="412"/>
    </location>
</feature>
<feature type="region of interest" description="Disordered" evidence="13">
    <location>
        <begin position="1"/>
        <end position="199"/>
    </location>
</feature>
<dbReference type="AlphaFoldDB" id="A0A6J2XDW9"/>
<feature type="domain" description="AGC-kinase C-terminal" evidence="16">
    <location>
        <begin position="988"/>
        <end position="1038"/>
    </location>
</feature>
<dbReference type="Proteomes" id="UP000504635">
    <property type="component" value="Unplaced"/>
</dbReference>
<keyword evidence="3" id="KW-0723">Serine/threonine-protein kinase</keyword>
<dbReference type="InterPro" id="IPR035014">
    <property type="entry name" value="STKc_cGK"/>
</dbReference>
<dbReference type="SMART" id="SM00100">
    <property type="entry name" value="cNMP"/>
    <property type="match status" value="2"/>
</dbReference>
<dbReference type="InterPro" id="IPR000719">
    <property type="entry name" value="Prot_kinase_dom"/>
</dbReference>
<dbReference type="CDD" id="cd00038">
    <property type="entry name" value="CAP_ED"/>
    <property type="match status" value="2"/>
</dbReference>
<dbReference type="KEGG" id="soy:115877055"/>
<dbReference type="SUPFAM" id="SSF56112">
    <property type="entry name" value="Protein kinase-like (PK-like)"/>
    <property type="match status" value="1"/>
</dbReference>
<dbReference type="GeneID" id="115877055"/>
<accession>A0A6J2XDW9</accession>
<dbReference type="PANTHER" id="PTHR24353:SF144">
    <property type="match status" value="1"/>
</dbReference>
<keyword evidence="17" id="KW-1185">Reference proteome</keyword>
<reference evidence="18" key="1">
    <citation type="submission" date="2025-08" db="UniProtKB">
        <authorList>
            <consortium name="RefSeq"/>
        </authorList>
    </citation>
    <scope>IDENTIFICATION</scope>
    <source>
        <tissue evidence="18">Gonads</tissue>
    </source>
</reference>
<dbReference type="Gene3D" id="3.30.200.20">
    <property type="entry name" value="Phosphorylase Kinase, domain 1"/>
    <property type="match status" value="1"/>
</dbReference>
<dbReference type="SUPFAM" id="SSF51206">
    <property type="entry name" value="cAMP-binding domain-like"/>
    <property type="match status" value="2"/>
</dbReference>
<dbReference type="PROSITE" id="PS50011">
    <property type="entry name" value="PROTEIN_KINASE_DOM"/>
    <property type="match status" value="1"/>
</dbReference>
<keyword evidence="6 12" id="KW-0547">Nucleotide-binding</keyword>
<evidence type="ECO:0000256" key="7">
    <source>
        <dbReference type="ARBA" id="ARBA00022777"/>
    </source>
</evidence>
<dbReference type="InterPro" id="IPR011009">
    <property type="entry name" value="Kinase-like_dom_sf"/>
</dbReference>
<proteinExistence type="inferred from homology"/>
<evidence type="ECO:0000313" key="17">
    <source>
        <dbReference type="Proteomes" id="UP000504635"/>
    </source>
</evidence>
<dbReference type="OrthoDB" id="6723712at2759"/>
<dbReference type="PRINTS" id="PR00103">
    <property type="entry name" value="CAMPKINASE"/>
</dbReference>
<dbReference type="PROSITE" id="PS00108">
    <property type="entry name" value="PROTEIN_KINASE_ST"/>
    <property type="match status" value="1"/>
</dbReference>
<dbReference type="InterPro" id="IPR018490">
    <property type="entry name" value="cNMP-bd_dom_sf"/>
</dbReference>
<dbReference type="SMART" id="SM00133">
    <property type="entry name" value="S_TK_X"/>
    <property type="match status" value="1"/>
</dbReference>
<keyword evidence="8 12" id="KW-0067">ATP-binding</keyword>
<dbReference type="InterPro" id="IPR018488">
    <property type="entry name" value="cNMP-bd_CS"/>
</dbReference>
<feature type="domain" description="Cyclic nucleotide-binding" evidence="15">
    <location>
        <begin position="595"/>
        <end position="691"/>
    </location>
</feature>
<feature type="compositionally biased region" description="Polar residues" evidence="13">
    <location>
        <begin position="51"/>
        <end position="60"/>
    </location>
</feature>
<dbReference type="InterPro" id="IPR000961">
    <property type="entry name" value="AGC-kinase_C"/>
</dbReference>
<evidence type="ECO:0000259" key="16">
    <source>
        <dbReference type="PROSITE" id="PS51285"/>
    </source>
</evidence>
<feature type="compositionally biased region" description="Polar residues" evidence="13">
    <location>
        <begin position="31"/>
        <end position="43"/>
    </location>
</feature>
<dbReference type="InParanoid" id="A0A6J2XDW9"/>
<comment type="catalytic activity">
    <reaction evidence="10">
        <text>L-threonyl-[protein] + ATP = O-phospho-L-threonyl-[protein] + ADP + H(+)</text>
        <dbReference type="Rhea" id="RHEA:46608"/>
        <dbReference type="Rhea" id="RHEA-COMP:11060"/>
        <dbReference type="Rhea" id="RHEA-COMP:11605"/>
        <dbReference type="ChEBI" id="CHEBI:15378"/>
        <dbReference type="ChEBI" id="CHEBI:30013"/>
        <dbReference type="ChEBI" id="CHEBI:30616"/>
        <dbReference type="ChEBI" id="CHEBI:61977"/>
        <dbReference type="ChEBI" id="CHEBI:456216"/>
        <dbReference type="EC" id="2.7.11.12"/>
    </reaction>
</comment>
<evidence type="ECO:0000259" key="14">
    <source>
        <dbReference type="PROSITE" id="PS50011"/>
    </source>
</evidence>
<feature type="compositionally biased region" description="Basic and acidic residues" evidence="13">
    <location>
        <begin position="1018"/>
        <end position="1027"/>
    </location>
</feature>
<evidence type="ECO:0000259" key="15">
    <source>
        <dbReference type="PROSITE" id="PS50042"/>
    </source>
</evidence>
<evidence type="ECO:0000256" key="5">
    <source>
        <dbReference type="ARBA" id="ARBA00022679"/>
    </source>
</evidence>
<feature type="region of interest" description="Disordered" evidence="13">
    <location>
        <begin position="348"/>
        <end position="367"/>
    </location>
</feature>
<comment type="similarity">
    <text evidence="1">Belongs to the protein kinase superfamily. AGC Ser/Thr protein kinase family. cGMP subfamily.</text>
</comment>
<comment type="catalytic activity">
    <reaction evidence="11">
        <text>L-seryl-[protein] + ATP = O-phospho-L-seryl-[protein] + ADP + H(+)</text>
        <dbReference type="Rhea" id="RHEA:17989"/>
        <dbReference type="Rhea" id="RHEA-COMP:9863"/>
        <dbReference type="Rhea" id="RHEA-COMP:11604"/>
        <dbReference type="ChEBI" id="CHEBI:15378"/>
        <dbReference type="ChEBI" id="CHEBI:29999"/>
        <dbReference type="ChEBI" id="CHEBI:30616"/>
        <dbReference type="ChEBI" id="CHEBI:83421"/>
        <dbReference type="ChEBI" id="CHEBI:456216"/>
        <dbReference type="EC" id="2.7.11.12"/>
    </reaction>
</comment>